<protein>
    <recommendedName>
        <fullName evidence="3">DNA-binding protein</fullName>
    </recommendedName>
</protein>
<evidence type="ECO:0008006" key="3">
    <source>
        <dbReference type="Google" id="ProtNLM"/>
    </source>
</evidence>
<accession>U5NMH8</accession>
<dbReference type="KEGG" id="rsp:RSP_7609"/>
<evidence type="ECO:0000313" key="1">
    <source>
        <dbReference type="EMBL" id="AGY32467.1"/>
    </source>
</evidence>
<evidence type="ECO:0000313" key="2">
    <source>
        <dbReference type="Proteomes" id="UP000002703"/>
    </source>
</evidence>
<proteinExistence type="predicted"/>
<name>U5NMH8_CERS4</name>
<dbReference type="STRING" id="272943.RSP_7609"/>
<dbReference type="EMBL" id="CP000144">
    <property type="protein sequence ID" value="AGY32467.1"/>
    <property type="molecule type" value="Genomic_DNA"/>
</dbReference>
<dbReference type="AlphaFoldDB" id="U5NMH8"/>
<sequence length="77" mass="8234">MMGIKVPYRAMSNADLLSEIENYAAARGIAPATVTSRAVGNSRLYGRLKAGGSCTIRIADELRRFMTQSIANKQGAA</sequence>
<organism evidence="1 2">
    <name type="scientific">Cereibacter sphaeroides (strain ATCC 17023 / DSM 158 / JCM 6121 / CCUG 31486 / LMG 2827 / NBRC 12203 / NCIMB 8253 / ATH 2.4.1.)</name>
    <name type="common">Rhodobacter sphaeroides</name>
    <dbReference type="NCBI Taxonomy" id="272943"/>
    <lineage>
        <taxon>Bacteria</taxon>
        <taxon>Pseudomonadati</taxon>
        <taxon>Pseudomonadota</taxon>
        <taxon>Alphaproteobacteria</taxon>
        <taxon>Rhodobacterales</taxon>
        <taxon>Paracoccaceae</taxon>
        <taxon>Cereibacter</taxon>
    </lineage>
</organism>
<reference evidence="2" key="1">
    <citation type="submission" date="2005-09" db="EMBL/GenBank/DDBJ databases">
        <title>Complete sequence of chromosome 2 of Rhodobacter sphaeroides 2.4.1.</title>
        <authorList>
            <person name="Copeland A."/>
            <person name="Lucas S."/>
            <person name="Lapidus A."/>
            <person name="Barry K."/>
            <person name="Detter J.C."/>
            <person name="Glavina T."/>
            <person name="Hammon N."/>
            <person name="Israni S."/>
            <person name="Pitluck S."/>
            <person name="Richardson P."/>
            <person name="Mackenzie C."/>
            <person name="Choudhary M."/>
            <person name="Larimer F."/>
            <person name="Hauser L.J."/>
            <person name="Land M."/>
            <person name="Donohue T.J."/>
            <person name="Kaplan S."/>
        </authorList>
    </citation>
    <scope>NUCLEOTIDE SEQUENCE [LARGE SCALE GENOMIC DNA]</scope>
    <source>
        <strain evidence="2">ATCC 17023 / DSM 158 / JCM 6121 / CCUG 31486 / LMG 2827 / NBRC 12203 / NCIMB 8253 / ATH 2.4.1.</strain>
    </source>
</reference>
<dbReference type="OrthoDB" id="7778350at2"/>
<keyword evidence="2" id="KW-1185">Reference proteome</keyword>
<gene>
    <name evidence="1" type="ORF">RSP_7609</name>
</gene>
<dbReference type="Proteomes" id="UP000002703">
    <property type="component" value="Chromosome 2"/>
</dbReference>
<dbReference type="EnsemblBacteria" id="AGY32467">
    <property type="protein sequence ID" value="AGY32467"/>
    <property type="gene ID" value="RSP_7609"/>
</dbReference>